<comment type="caution">
    <text evidence="3">The sequence shown here is derived from an EMBL/GenBank/DDBJ whole genome shotgun (WGS) entry which is preliminary data.</text>
</comment>
<keyword evidence="2" id="KW-0472">Membrane</keyword>
<name>A0A423T1M8_PENVA</name>
<gene>
    <name evidence="3" type="ORF">C7M84_011320</name>
</gene>
<keyword evidence="2" id="KW-1133">Transmembrane helix</keyword>
<evidence type="ECO:0000313" key="3">
    <source>
        <dbReference type="EMBL" id="ROT70394.1"/>
    </source>
</evidence>
<organism evidence="3 4">
    <name type="scientific">Penaeus vannamei</name>
    <name type="common">Whiteleg shrimp</name>
    <name type="synonym">Litopenaeus vannamei</name>
    <dbReference type="NCBI Taxonomy" id="6689"/>
    <lineage>
        <taxon>Eukaryota</taxon>
        <taxon>Metazoa</taxon>
        <taxon>Ecdysozoa</taxon>
        <taxon>Arthropoda</taxon>
        <taxon>Crustacea</taxon>
        <taxon>Multicrustacea</taxon>
        <taxon>Malacostraca</taxon>
        <taxon>Eumalacostraca</taxon>
        <taxon>Eucarida</taxon>
        <taxon>Decapoda</taxon>
        <taxon>Dendrobranchiata</taxon>
        <taxon>Penaeoidea</taxon>
        <taxon>Penaeidae</taxon>
        <taxon>Penaeus</taxon>
    </lineage>
</organism>
<dbReference type="EMBL" id="QCYY01002433">
    <property type="protein sequence ID" value="ROT70394.1"/>
    <property type="molecule type" value="Genomic_DNA"/>
</dbReference>
<proteinExistence type="predicted"/>
<evidence type="ECO:0000256" key="2">
    <source>
        <dbReference type="SAM" id="Phobius"/>
    </source>
</evidence>
<keyword evidence="4" id="KW-1185">Reference proteome</keyword>
<accession>A0A423T1M8</accession>
<dbReference type="Proteomes" id="UP000283509">
    <property type="component" value="Unassembled WGS sequence"/>
</dbReference>
<reference evidence="3 4" key="1">
    <citation type="submission" date="2018-04" db="EMBL/GenBank/DDBJ databases">
        <authorList>
            <person name="Zhang X."/>
            <person name="Yuan J."/>
            <person name="Li F."/>
            <person name="Xiang J."/>
        </authorList>
    </citation>
    <scope>NUCLEOTIDE SEQUENCE [LARGE SCALE GENOMIC DNA]</scope>
    <source>
        <tissue evidence="3">Muscle</tissue>
    </source>
</reference>
<keyword evidence="2" id="KW-0812">Transmembrane</keyword>
<reference evidence="3 4" key="2">
    <citation type="submission" date="2019-01" db="EMBL/GenBank/DDBJ databases">
        <title>The decoding of complex shrimp genome reveals the adaptation for benthos swimmer, frequently molting mechanism and breeding impact on genome.</title>
        <authorList>
            <person name="Sun Y."/>
            <person name="Gao Y."/>
            <person name="Yu Y."/>
        </authorList>
    </citation>
    <scope>NUCLEOTIDE SEQUENCE [LARGE SCALE GENOMIC DNA]</scope>
    <source>
        <tissue evidence="3">Muscle</tissue>
    </source>
</reference>
<feature type="transmembrane region" description="Helical" evidence="2">
    <location>
        <begin position="20"/>
        <end position="47"/>
    </location>
</feature>
<feature type="compositionally biased region" description="Basic and acidic residues" evidence="1">
    <location>
        <begin position="108"/>
        <end position="122"/>
    </location>
</feature>
<evidence type="ECO:0000256" key="1">
    <source>
        <dbReference type="SAM" id="MobiDB-lite"/>
    </source>
</evidence>
<dbReference type="AlphaFoldDB" id="A0A423T1M8"/>
<sequence>MSQENTQMSVENKYNRDSGVYFTAGVVVKLMILGVIFFAVAIAGFIASTANCTVRHEGTWVNTCQFESRASWAVGTGATVAGGREYRKDRDDRVGEKISRLQINLREEERHQRSWQPKESKRSSSSPV</sequence>
<feature type="region of interest" description="Disordered" evidence="1">
    <location>
        <begin position="108"/>
        <end position="128"/>
    </location>
</feature>
<evidence type="ECO:0000313" key="4">
    <source>
        <dbReference type="Proteomes" id="UP000283509"/>
    </source>
</evidence>
<protein>
    <submittedName>
        <fullName evidence="3">Uncharacterized protein</fullName>
    </submittedName>
</protein>